<dbReference type="Proteomes" id="UP000316598">
    <property type="component" value="Unassembled WGS sequence"/>
</dbReference>
<comment type="caution">
    <text evidence="2">The sequence shown here is derived from an EMBL/GenBank/DDBJ whole genome shotgun (WGS) entry which is preliminary data.</text>
</comment>
<dbReference type="AlphaFoldDB" id="A0A5C5WRK3"/>
<dbReference type="RefSeq" id="WP_146513666.1">
    <property type="nucleotide sequence ID" value="NZ_SJPI01000001.1"/>
</dbReference>
<dbReference type="OrthoDB" id="223214at2"/>
<proteinExistence type="predicted"/>
<organism evidence="2 3">
    <name type="scientific">Rubripirellula amarantea</name>
    <dbReference type="NCBI Taxonomy" id="2527999"/>
    <lineage>
        <taxon>Bacteria</taxon>
        <taxon>Pseudomonadati</taxon>
        <taxon>Planctomycetota</taxon>
        <taxon>Planctomycetia</taxon>
        <taxon>Pirellulales</taxon>
        <taxon>Pirellulaceae</taxon>
        <taxon>Rubripirellula</taxon>
    </lineage>
</organism>
<gene>
    <name evidence="2" type="ORF">Pla22_10750</name>
</gene>
<name>A0A5C5WRK3_9BACT</name>
<evidence type="ECO:0008006" key="4">
    <source>
        <dbReference type="Google" id="ProtNLM"/>
    </source>
</evidence>
<evidence type="ECO:0000313" key="2">
    <source>
        <dbReference type="EMBL" id="TWT53446.1"/>
    </source>
</evidence>
<keyword evidence="1" id="KW-0732">Signal</keyword>
<feature type="chain" id="PRO_5022995404" description="Anaphase-promoting complex, cyclosome, subunit 3" evidence="1">
    <location>
        <begin position="29"/>
        <end position="796"/>
    </location>
</feature>
<protein>
    <recommendedName>
        <fullName evidence="4">Anaphase-promoting complex, cyclosome, subunit 3</fullName>
    </recommendedName>
</protein>
<sequence length="796" mass="87984" precursor="true">MMITTAMTFRFTIATFIAFCLCSADLLAEVGSPVRRVSNDRDQDVLDALLQQQRFDDATQLCNWNIGRYQPPQEEYAKWAIAICNVRIAQSVSLGNDASADVEESAAIVSELIRRYPDQPRRLFLDQAILQAEVMATQSDVARTALTLHDLAQVERTMVRLTRINSDLIELAAKAGDSITQIESLRDPDNDAMVGDLRRLEQELLVSSVSMAMLQTELFPPDGDDFVAAAAKAEAVAEQTLLKLPASSQAAHETRRIKADAILRRGDADQAKQELRKLLAEMKSPWPPAIVALIVRTALATGQTDTAAKQLDDYFGAAVATSSATANQHRSSIAMDLARLEWLLKTDQLDQAADWIEAIERRNGKYARRRAEAIAMHLAPDQSSTRSGNGLMATRGYALLRRGETLEAARVLAAAARQESDLASSAKLAIASAAAFESADQRDAASEVLLSTARLHAREPEIAGIHLQGLMLASDTDLGIAKLEASLRWHLDTWPQDATTKPVRDWLLKLLTQSDRKLDAAVASSQFSEYESDEPLRIRCIDLWRSVFHDSSLPDLDQLSQVAAQAFDASSAAPLDPSSFAASVHREIAVRFLQRRELTSLPPASDQEPEWIEACLELRRKPGSTNELPLDWNDSHLAEKDFVWRWIRDGDLEPRMRPIIAKRLNSLTNAIMPPLDRAKLMIWQGQVAAAIELLQRTLANNDDATMLADAAEILGQSASDSTLAVTQSVQWWDKLAAGSPKNSHQWHRAKLSAIKLLAHSGQTSEAEKRARYLLLTTPGLSASQRQEYQAWQTTKD</sequence>
<dbReference type="EMBL" id="SJPI01000001">
    <property type="protein sequence ID" value="TWT53446.1"/>
    <property type="molecule type" value="Genomic_DNA"/>
</dbReference>
<evidence type="ECO:0000313" key="3">
    <source>
        <dbReference type="Proteomes" id="UP000316598"/>
    </source>
</evidence>
<evidence type="ECO:0000256" key="1">
    <source>
        <dbReference type="SAM" id="SignalP"/>
    </source>
</evidence>
<accession>A0A5C5WRK3</accession>
<reference evidence="2 3" key="1">
    <citation type="submission" date="2019-02" db="EMBL/GenBank/DDBJ databases">
        <title>Deep-cultivation of Planctomycetes and their phenomic and genomic characterization uncovers novel biology.</title>
        <authorList>
            <person name="Wiegand S."/>
            <person name="Jogler M."/>
            <person name="Boedeker C."/>
            <person name="Pinto D."/>
            <person name="Vollmers J."/>
            <person name="Rivas-Marin E."/>
            <person name="Kohn T."/>
            <person name="Peeters S.H."/>
            <person name="Heuer A."/>
            <person name="Rast P."/>
            <person name="Oberbeckmann S."/>
            <person name="Bunk B."/>
            <person name="Jeske O."/>
            <person name="Meyerdierks A."/>
            <person name="Storesund J.E."/>
            <person name="Kallscheuer N."/>
            <person name="Luecker S."/>
            <person name="Lage O.M."/>
            <person name="Pohl T."/>
            <person name="Merkel B.J."/>
            <person name="Hornburger P."/>
            <person name="Mueller R.-W."/>
            <person name="Bruemmer F."/>
            <person name="Labrenz M."/>
            <person name="Spormann A.M."/>
            <person name="Op Den Camp H."/>
            <person name="Overmann J."/>
            <person name="Amann R."/>
            <person name="Jetten M.S.M."/>
            <person name="Mascher T."/>
            <person name="Medema M.H."/>
            <person name="Devos D.P."/>
            <person name="Kaster A.-K."/>
            <person name="Ovreas L."/>
            <person name="Rohde M."/>
            <person name="Galperin M.Y."/>
            <person name="Jogler C."/>
        </authorList>
    </citation>
    <scope>NUCLEOTIDE SEQUENCE [LARGE SCALE GENOMIC DNA]</scope>
    <source>
        <strain evidence="2 3">Pla22</strain>
    </source>
</reference>
<feature type="signal peptide" evidence="1">
    <location>
        <begin position="1"/>
        <end position="28"/>
    </location>
</feature>
<keyword evidence="3" id="KW-1185">Reference proteome</keyword>